<keyword evidence="3" id="KW-0677">Repeat</keyword>
<protein>
    <recommendedName>
        <fullName evidence="9">PROP1-like PPR domain-containing protein</fullName>
    </recommendedName>
</protein>
<evidence type="ECO:0000256" key="2">
    <source>
        <dbReference type="ARBA" id="ARBA00007626"/>
    </source>
</evidence>
<dbReference type="Gramene" id="Psat03G0267500-T1">
    <property type="protein sequence ID" value="KAI5427343.1"/>
    <property type="gene ID" value="KIW84_032675"/>
</dbReference>
<accession>A0A9D5AZ05</accession>
<feature type="region of interest" description="Disordered" evidence="7">
    <location>
        <begin position="109"/>
        <end position="171"/>
    </location>
</feature>
<dbReference type="Pfam" id="PF13812">
    <property type="entry name" value="PPR_3"/>
    <property type="match status" value="1"/>
</dbReference>
<sequence>KTKEYQKRSERRVLTRVQALPFLHCSFTFVFATMWALRRASLTPLRKKGFNVRISCVNLTSSTCVENEAGIDDSRRIFNGDGGFPLRNRCYHSGNGSFKFTVGRRELSSEAGASSTKDEDDDLEEGFSELETPVGDESEKLLDSDTELSDESDESDIEEPHNELELPLSHDEDVILTEKKSSRRKAESELFKAIMEAPGLSIHKALDKWVEEGKEMSREEISLAMVNLRKRKMFGRALQLSEWVESKKHLQFVEKDYASRLDLIAKLHGLYKAEVYIQSIPESSRGEIIYRTLLANCVIQNNLKKGEEIFNKMKDLEFPLTAFACNQLLILYKRNDRKKIADVLLLMEHENVKPSPLTFKILIDAKGQSNDIAGMEQIVDKMKAEGIEPDIQTSAVLAGHYISAALVDKAKTILKEMEGENLKENRWVCRVLLNLYADLGMADEVERVWKVCETHPWIEECLSAIEAWGKLKKIDEAEAVFEMMSKRWKLSSKNCSVLLKVYANHNMLVKGKDLVKRMADNGCLIGPMTWDALVKLYVQAGEVEKADSILQKAIQQSQMKPLFSSYIAILEQYAKRGDIHNSEKIFYRMKQAGYASRIRQYHVLIEAYINAKVPAYGIRDRLKADNIYPNRTLAHMLTQVDGFRKSPISDLLD</sequence>
<comment type="subcellular location">
    <subcellularLocation>
        <location evidence="1">Mitochondrion</location>
    </subcellularLocation>
</comment>
<dbReference type="Pfam" id="PF17177">
    <property type="entry name" value="PPR_long"/>
    <property type="match status" value="1"/>
</dbReference>
<evidence type="ECO:0000256" key="3">
    <source>
        <dbReference type="ARBA" id="ARBA00022737"/>
    </source>
</evidence>
<dbReference type="GO" id="GO:0005739">
    <property type="term" value="C:mitochondrion"/>
    <property type="evidence" value="ECO:0007669"/>
    <property type="project" value="UniProtKB-SubCell"/>
</dbReference>
<dbReference type="PANTHER" id="PTHR45717:SF58">
    <property type="entry name" value="DNA-BINDING PROTEIN"/>
    <property type="match status" value="1"/>
</dbReference>
<keyword evidence="11" id="KW-1185">Reference proteome</keyword>
<name>A0A9D5AZ05_PEA</name>
<feature type="repeat" description="PPR" evidence="6">
    <location>
        <begin position="355"/>
        <end position="389"/>
    </location>
</feature>
<keyword evidence="8" id="KW-0472">Membrane</keyword>
<dbReference type="PANTHER" id="PTHR45717">
    <property type="entry name" value="OS12G0527900 PROTEIN"/>
    <property type="match status" value="1"/>
</dbReference>
<evidence type="ECO:0000259" key="9">
    <source>
        <dbReference type="Pfam" id="PF17177"/>
    </source>
</evidence>
<proteinExistence type="inferred from homology"/>
<dbReference type="InterPro" id="IPR002885">
    <property type="entry name" value="PPR_rpt"/>
</dbReference>
<feature type="repeat" description="PPR" evidence="6">
    <location>
        <begin position="526"/>
        <end position="561"/>
    </location>
</feature>
<dbReference type="Gene3D" id="1.25.40.10">
    <property type="entry name" value="Tetratricopeptide repeat domain"/>
    <property type="match status" value="2"/>
</dbReference>
<dbReference type="InterPro" id="IPR033443">
    <property type="entry name" value="PROP1-like_PPR_dom"/>
</dbReference>
<evidence type="ECO:0000256" key="4">
    <source>
        <dbReference type="ARBA" id="ARBA00022946"/>
    </source>
</evidence>
<dbReference type="Proteomes" id="UP001058974">
    <property type="component" value="Chromosome 3"/>
</dbReference>
<dbReference type="FunFam" id="1.25.40.10:FF:000394">
    <property type="entry name" value="Pentatricopeptide repeat-containing protein, mitochondrial"/>
    <property type="match status" value="1"/>
</dbReference>
<evidence type="ECO:0000256" key="7">
    <source>
        <dbReference type="SAM" id="MobiDB-lite"/>
    </source>
</evidence>
<reference evidence="10 11" key="1">
    <citation type="journal article" date="2022" name="Nat. Genet.">
        <title>Improved pea reference genome and pan-genome highlight genomic features and evolutionary characteristics.</title>
        <authorList>
            <person name="Yang T."/>
            <person name="Liu R."/>
            <person name="Luo Y."/>
            <person name="Hu S."/>
            <person name="Wang D."/>
            <person name="Wang C."/>
            <person name="Pandey M.K."/>
            <person name="Ge S."/>
            <person name="Xu Q."/>
            <person name="Li N."/>
            <person name="Li G."/>
            <person name="Huang Y."/>
            <person name="Saxena R.K."/>
            <person name="Ji Y."/>
            <person name="Li M."/>
            <person name="Yan X."/>
            <person name="He Y."/>
            <person name="Liu Y."/>
            <person name="Wang X."/>
            <person name="Xiang C."/>
            <person name="Varshney R.K."/>
            <person name="Ding H."/>
            <person name="Gao S."/>
            <person name="Zong X."/>
        </authorList>
    </citation>
    <scope>NUCLEOTIDE SEQUENCE [LARGE SCALE GENOMIC DNA]</scope>
    <source>
        <strain evidence="10 11">cv. Zhongwan 6</strain>
    </source>
</reference>
<dbReference type="GO" id="GO:0003729">
    <property type="term" value="F:mRNA binding"/>
    <property type="evidence" value="ECO:0007669"/>
    <property type="project" value="UniProtKB-ARBA"/>
</dbReference>
<dbReference type="EMBL" id="JAMSHJ010000003">
    <property type="protein sequence ID" value="KAI5427343.1"/>
    <property type="molecule type" value="Genomic_DNA"/>
</dbReference>
<feature type="compositionally biased region" description="Acidic residues" evidence="7">
    <location>
        <begin position="144"/>
        <end position="157"/>
    </location>
</feature>
<evidence type="ECO:0000313" key="11">
    <source>
        <dbReference type="Proteomes" id="UP001058974"/>
    </source>
</evidence>
<feature type="compositionally biased region" description="Basic and acidic residues" evidence="7">
    <location>
        <begin position="158"/>
        <end position="171"/>
    </location>
</feature>
<feature type="domain" description="PROP1-like PPR" evidence="9">
    <location>
        <begin position="290"/>
        <end position="450"/>
    </location>
</feature>
<evidence type="ECO:0000256" key="5">
    <source>
        <dbReference type="ARBA" id="ARBA00023128"/>
    </source>
</evidence>
<keyword evidence="8" id="KW-1133">Transmembrane helix</keyword>
<dbReference type="Pfam" id="PF01535">
    <property type="entry name" value="PPR"/>
    <property type="match status" value="3"/>
</dbReference>
<comment type="caution">
    <text evidence="10">The sequence shown here is derived from an EMBL/GenBank/DDBJ whole genome shotgun (WGS) entry which is preliminary data.</text>
</comment>
<keyword evidence="4" id="KW-0809">Transit peptide</keyword>
<dbReference type="FunFam" id="1.25.40.10:FF:000744">
    <property type="entry name" value="Pentatricopeptide repeat-containing protein, mitochondrial"/>
    <property type="match status" value="1"/>
</dbReference>
<dbReference type="InterPro" id="IPR011990">
    <property type="entry name" value="TPR-like_helical_dom_sf"/>
</dbReference>
<evidence type="ECO:0000256" key="1">
    <source>
        <dbReference type="ARBA" id="ARBA00004173"/>
    </source>
</evidence>
<keyword evidence="5" id="KW-0496">Mitochondrion</keyword>
<feature type="compositionally biased region" description="Acidic residues" evidence="7">
    <location>
        <begin position="118"/>
        <end position="128"/>
    </location>
</feature>
<comment type="similarity">
    <text evidence="2">Belongs to the PPR family. P subfamily.</text>
</comment>
<feature type="transmembrane region" description="Helical" evidence="8">
    <location>
        <begin position="20"/>
        <end position="37"/>
    </location>
</feature>
<keyword evidence="8" id="KW-0812">Transmembrane</keyword>
<evidence type="ECO:0000256" key="6">
    <source>
        <dbReference type="PROSITE-ProRule" id="PRU00708"/>
    </source>
</evidence>
<dbReference type="PROSITE" id="PS51375">
    <property type="entry name" value="PPR"/>
    <property type="match status" value="2"/>
</dbReference>
<evidence type="ECO:0000256" key="8">
    <source>
        <dbReference type="SAM" id="Phobius"/>
    </source>
</evidence>
<evidence type="ECO:0000313" key="10">
    <source>
        <dbReference type="EMBL" id="KAI5427343.1"/>
    </source>
</evidence>
<feature type="non-terminal residue" evidence="10">
    <location>
        <position position="653"/>
    </location>
</feature>
<organism evidence="10 11">
    <name type="scientific">Pisum sativum</name>
    <name type="common">Garden pea</name>
    <name type="synonym">Lathyrus oleraceus</name>
    <dbReference type="NCBI Taxonomy" id="3888"/>
    <lineage>
        <taxon>Eukaryota</taxon>
        <taxon>Viridiplantae</taxon>
        <taxon>Streptophyta</taxon>
        <taxon>Embryophyta</taxon>
        <taxon>Tracheophyta</taxon>
        <taxon>Spermatophyta</taxon>
        <taxon>Magnoliopsida</taxon>
        <taxon>eudicotyledons</taxon>
        <taxon>Gunneridae</taxon>
        <taxon>Pentapetalae</taxon>
        <taxon>rosids</taxon>
        <taxon>fabids</taxon>
        <taxon>Fabales</taxon>
        <taxon>Fabaceae</taxon>
        <taxon>Papilionoideae</taxon>
        <taxon>50 kb inversion clade</taxon>
        <taxon>NPAAA clade</taxon>
        <taxon>Hologalegina</taxon>
        <taxon>IRL clade</taxon>
        <taxon>Fabeae</taxon>
        <taxon>Lathyrus</taxon>
    </lineage>
</organism>
<gene>
    <name evidence="10" type="ORF">KIW84_032675</name>
</gene>
<dbReference type="AlphaFoldDB" id="A0A9D5AZ05"/>